<feature type="non-terminal residue" evidence="1">
    <location>
        <position position="163"/>
    </location>
</feature>
<gene>
    <name evidence="1" type="ORF">PGLA1383_LOCUS35501</name>
</gene>
<accession>A0A813FYH0</accession>
<protein>
    <submittedName>
        <fullName evidence="1">Uncharacterized protein</fullName>
    </submittedName>
</protein>
<reference evidence="1" key="1">
    <citation type="submission" date="2021-02" db="EMBL/GenBank/DDBJ databases">
        <authorList>
            <person name="Dougan E. K."/>
            <person name="Rhodes N."/>
            <person name="Thang M."/>
            <person name="Chan C."/>
        </authorList>
    </citation>
    <scope>NUCLEOTIDE SEQUENCE</scope>
</reference>
<sequence length="163" mass="17808">LGLGAAVQEMPEGELQLELMVALENLGTAPGIGVTERVTFITFLRLAQAMHNRGEASQKKHGPVGSLLSLRKSELLLVMACLGVLGVASKRYDNSQLSRRAAQLLEVSPDAPLQNVLSIVSFRELCELARSRRRKAQEEVDRSQSADRRAFSKLRIAQLAEGT</sequence>
<dbReference type="AlphaFoldDB" id="A0A813FYH0"/>
<proteinExistence type="predicted"/>
<name>A0A813FYH0_POLGL</name>
<comment type="caution">
    <text evidence="1">The sequence shown here is derived from an EMBL/GenBank/DDBJ whole genome shotgun (WGS) entry which is preliminary data.</text>
</comment>
<evidence type="ECO:0000313" key="1">
    <source>
        <dbReference type="EMBL" id="CAE8617844.1"/>
    </source>
</evidence>
<dbReference type="Proteomes" id="UP000654075">
    <property type="component" value="Unassembled WGS sequence"/>
</dbReference>
<evidence type="ECO:0000313" key="2">
    <source>
        <dbReference type="Proteomes" id="UP000654075"/>
    </source>
</evidence>
<dbReference type="EMBL" id="CAJNNV010026296">
    <property type="protein sequence ID" value="CAE8617844.1"/>
    <property type="molecule type" value="Genomic_DNA"/>
</dbReference>
<organism evidence="1 2">
    <name type="scientific">Polarella glacialis</name>
    <name type="common">Dinoflagellate</name>
    <dbReference type="NCBI Taxonomy" id="89957"/>
    <lineage>
        <taxon>Eukaryota</taxon>
        <taxon>Sar</taxon>
        <taxon>Alveolata</taxon>
        <taxon>Dinophyceae</taxon>
        <taxon>Suessiales</taxon>
        <taxon>Suessiaceae</taxon>
        <taxon>Polarella</taxon>
    </lineage>
</organism>
<keyword evidence="2" id="KW-1185">Reference proteome</keyword>